<name>A0ABN1H3H5_9ACTN</name>
<keyword evidence="2" id="KW-0472">Membrane</keyword>
<sequence>MSGVGIMPTTTRTRRRPALNPNTPTPGSARTRRRLALAVGAIGGAVGLVLLAGVVYYAVLDDGGDPDCAPREGYSCVNDPDRPRAD</sequence>
<evidence type="ECO:0000256" key="2">
    <source>
        <dbReference type="SAM" id="Phobius"/>
    </source>
</evidence>
<organism evidence="3 4">
    <name type="scientific">Sporichthya brevicatena</name>
    <dbReference type="NCBI Taxonomy" id="171442"/>
    <lineage>
        <taxon>Bacteria</taxon>
        <taxon>Bacillati</taxon>
        <taxon>Actinomycetota</taxon>
        <taxon>Actinomycetes</taxon>
        <taxon>Sporichthyales</taxon>
        <taxon>Sporichthyaceae</taxon>
        <taxon>Sporichthya</taxon>
    </lineage>
</organism>
<dbReference type="EMBL" id="BAAAHE010000029">
    <property type="protein sequence ID" value="GAA0627415.1"/>
    <property type="molecule type" value="Genomic_DNA"/>
</dbReference>
<keyword evidence="2" id="KW-0812">Transmembrane</keyword>
<dbReference type="Proteomes" id="UP001500957">
    <property type="component" value="Unassembled WGS sequence"/>
</dbReference>
<proteinExistence type="predicted"/>
<feature type="region of interest" description="Disordered" evidence="1">
    <location>
        <begin position="1"/>
        <end position="30"/>
    </location>
</feature>
<protein>
    <submittedName>
        <fullName evidence="3">Uncharacterized protein</fullName>
    </submittedName>
</protein>
<accession>A0ABN1H3H5</accession>
<evidence type="ECO:0000313" key="3">
    <source>
        <dbReference type="EMBL" id="GAA0627415.1"/>
    </source>
</evidence>
<keyword evidence="2" id="KW-1133">Transmembrane helix</keyword>
<reference evidence="3 4" key="1">
    <citation type="journal article" date="2019" name="Int. J. Syst. Evol. Microbiol.">
        <title>The Global Catalogue of Microorganisms (GCM) 10K type strain sequencing project: providing services to taxonomists for standard genome sequencing and annotation.</title>
        <authorList>
            <consortium name="The Broad Institute Genomics Platform"/>
            <consortium name="The Broad Institute Genome Sequencing Center for Infectious Disease"/>
            <person name="Wu L."/>
            <person name="Ma J."/>
        </authorList>
    </citation>
    <scope>NUCLEOTIDE SEQUENCE [LARGE SCALE GENOMIC DNA]</scope>
    <source>
        <strain evidence="3 4">JCM 10671</strain>
    </source>
</reference>
<feature type="transmembrane region" description="Helical" evidence="2">
    <location>
        <begin position="35"/>
        <end position="59"/>
    </location>
</feature>
<gene>
    <name evidence="3" type="ORF">GCM10009547_33700</name>
</gene>
<feature type="region of interest" description="Disordered" evidence="1">
    <location>
        <begin position="64"/>
        <end position="86"/>
    </location>
</feature>
<keyword evidence="4" id="KW-1185">Reference proteome</keyword>
<evidence type="ECO:0000313" key="4">
    <source>
        <dbReference type="Proteomes" id="UP001500957"/>
    </source>
</evidence>
<comment type="caution">
    <text evidence="3">The sequence shown here is derived from an EMBL/GenBank/DDBJ whole genome shotgun (WGS) entry which is preliminary data.</text>
</comment>
<evidence type="ECO:0000256" key="1">
    <source>
        <dbReference type="SAM" id="MobiDB-lite"/>
    </source>
</evidence>